<evidence type="ECO:0000313" key="2">
    <source>
        <dbReference type="EMBL" id="MDR9894225.1"/>
    </source>
</evidence>
<reference evidence="3" key="1">
    <citation type="journal article" date="2021" name="Science">
        <title>Hunting the eagle killer: A cyanobacterial neurotoxin causes vacuolar myelinopathy.</title>
        <authorList>
            <person name="Breinlinger S."/>
            <person name="Phillips T.J."/>
            <person name="Haram B.N."/>
            <person name="Mares J."/>
            <person name="Martinez Yerena J.A."/>
            <person name="Hrouzek P."/>
            <person name="Sobotka R."/>
            <person name="Henderson W.M."/>
            <person name="Schmieder P."/>
            <person name="Williams S.M."/>
            <person name="Lauderdale J.D."/>
            <person name="Wilde H.D."/>
            <person name="Gerrin W."/>
            <person name="Kust A."/>
            <person name="Washington J.W."/>
            <person name="Wagner C."/>
            <person name="Geier B."/>
            <person name="Liebeke M."/>
            <person name="Enke H."/>
            <person name="Niedermeyer T.H.J."/>
            <person name="Wilde S.B."/>
        </authorList>
    </citation>
    <scope>NUCLEOTIDE SEQUENCE [LARGE SCALE GENOMIC DNA]</scope>
    <source>
        <strain evidence="3">Thurmond2011</strain>
    </source>
</reference>
<dbReference type="RefSeq" id="WP_208346458.1">
    <property type="nucleotide sequence ID" value="NZ_CAWQFN010000182.1"/>
</dbReference>
<keyword evidence="3" id="KW-1185">Reference proteome</keyword>
<name>A0AAP5I839_9CYAN</name>
<dbReference type="EMBL" id="JAALHA020000002">
    <property type="protein sequence ID" value="MDR9894225.1"/>
    <property type="molecule type" value="Genomic_DNA"/>
</dbReference>
<comment type="caution">
    <text evidence="2">The sequence shown here is derived from an EMBL/GenBank/DDBJ whole genome shotgun (WGS) entry which is preliminary data.</text>
</comment>
<dbReference type="Proteomes" id="UP000667802">
    <property type="component" value="Unassembled WGS sequence"/>
</dbReference>
<keyword evidence="1" id="KW-0812">Transmembrane</keyword>
<keyword evidence="1" id="KW-1133">Transmembrane helix</keyword>
<gene>
    <name evidence="2" type="ORF">G7B40_006515</name>
</gene>
<sequence>MEKILSIFNQGLRRTICVLGLMILIGISGSFLFFQEPSYAASKLTPEEKIDRAYEYNEAAGFREEQREEAYEKAIKDAKTPQTMEKAYERELKAENVQEPNIIQQAEKVVEKITDK</sequence>
<organism evidence="2 3">
    <name type="scientific">Aetokthonos hydrillicola Thurmond2011</name>
    <dbReference type="NCBI Taxonomy" id="2712845"/>
    <lineage>
        <taxon>Bacteria</taxon>
        <taxon>Bacillati</taxon>
        <taxon>Cyanobacteriota</taxon>
        <taxon>Cyanophyceae</taxon>
        <taxon>Nostocales</taxon>
        <taxon>Hapalosiphonaceae</taxon>
        <taxon>Aetokthonos</taxon>
    </lineage>
</organism>
<proteinExistence type="predicted"/>
<dbReference type="AlphaFoldDB" id="A0AAP5I839"/>
<evidence type="ECO:0000313" key="3">
    <source>
        <dbReference type="Proteomes" id="UP000667802"/>
    </source>
</evidence>
<evidence type="ECO:0000256" key="1">
    <source>
        <dbReference type="SAM" id="Phobius"/>
    </source>
</evidence>
<feature type="transmembrane region" description="Helical" evidence="1">
    <location>
        <begin position="12"/>
        <end position="34"/>
    </location>
</feature>
<protein>
    <submittedName>
        <fullName evidence="2">Uncharacterized protein</fullName>
    </submittedName>
</protein>
<keyword evidence="1" id="KW-0472">Membrane</keyword>
<accession>A0AAP5I839</accession>